<evidence type="ECO:0000256" key="4">
    <source>
        <dbReference type="ARBA" id="ARBA00023204"/>
    </source>
</evidence>
<evidence type="ECO:0000256" key="2">
    <source>
        <dbReference type="ARBA" id="ARBA00022763"/>
    </source>
</evidence>
<organism evidence="6 7">
    <name type="scientific">Malassezia furfur</name>
    <name type="common">Pityriasis versicolor infection agent</name>
    <name type="synonym">Pityrosporum furfur</name>
    <dbReference type="NCBI Taxonomy" id="55194"/>
    <lineage>
        <taxon>Eukaryota</taxon>
        <taxon>Fungi</taxon>
        <taxon>Dikarya</taxon>
        <taxon>Basidiomycota</taxon>
        <taxon>Ustilaginomycotina</taxon>
        <taxon>Malasseziomycetes</taxon>
        <taxon>Malasseziales</taxon>
        <taxon>Malasseziaceae</taxon>
        <taxon>Malassezia</taxon>
    </lineage>
</organism>
<reference evidence="6 7" key="1">
    <citation type="journal article" date="2020" name="Elife">
        <title>Loss of centromere function drives karyotype evolution in closely related Malassezia species.</title>
        <authorList>
            <person name="Sankaranarayanan S.R."/>
            <person name="Ianiri G."/>
            <person name="Coelho M.A."/>
            <person name="Reza M.H."/>
            <person name="Thimmappa B.C."/>
            <person name="Ganguly P."/>
            <person name="Vadnala R.N."/>
            <person name="Sun S."/>
            <person name="Siddharthan R."/>
            <person name="Tellgren-Roth C."/>
            <person name="Dawson T.L."/>
            <person name="Heitman J."/>
            <person name="Sanyal K."/>
        </authorList>
    </citation>
    <scope>NUCLEOTIDE SEQUENCE [LARGE SCALE GENOMIC DNA]</scope>
    <source>
        <strain evidence="6">CBS14141</strain>
    </source>
</reference>
<gene>
    <name evidence="6" type="primary">RAD52</name>
    <name evidence="6" type="ORF">GLX27_002521</name>
</gene>
<dbReference type="InterPro" id="IPR041247">
    <property type="entry name" value="Rad52_fam"/>
</dbReference>
<dbReference type="InterPro" id="IPR007232">
    <property type="entry name" value="Rad52_Rad59_Rad22"/>
</dbReference>
<dbReference type="SUPFAM" id="SSF54768">
    <property type="entry name" value="dsRNA-binding domain-like"/>
    <property type="match status" value="1"/>
</dbReference>
<name>A0ABY8EQH5_MALFU</name>
<evidence type="ECO:0000313" key="7">
    <source>
        <dbReference type="Proteomes" id="UP000818624"/>
    </source>
</evidence>
<dbReference type="Gene3D" id="3.30.390.80">
    <property type="entry name" value="DNA repair protein Rad52/59/22"/>
    <property type="match status" value="1"/>
</dbReference>
<dbReference type="PANTHER" id="PTHR12132">
    <property type="entry name" value="DNA REPAIR AND RECOMBINATION PROTEIN RAD52, RAD59"/>
    <property type="match status" value="1"/>
</dbReference>
<evidence type="ECO:0000256" key="1">
    <source>
        <dbReference type="ARBA" id="ARBA00006638"/>
    </source>
</evidence>
<keyword evidence="2" id="KW-0227">DNA damage</keyword>
<feature type="region of interest" description="Disordered" evidence="5">
    <location>
        <begin position="1"/>
        <end position="29"/>
    </location>
</feature>
<comment type="similarity">
    <text evidence="1">Belongs to the RAD52 family.</text>
</comment>
<dbReference type="PANTHER" id="PTHR12132:SF1">
    <property type="entry name" value="DNA REPAIR PROTEIN RAD52 HOMOLOG"/>
    <property type="match status" value="1"/>
</dbReference>
<sequence>MDGTTREPFAPSAPHDAFPVGAGGSALTGDIDPDTGLPMWSATRLATLQCKLNQRLGPEYLSQRPGPGGGPKLTYIEGWKVVDLANEVFGFNGWSTSVTSLDIDYVCTRPDTA</sequence>
<evidence type="ECO:0000256" key="5">
    <source>
        <dbReference type="SAM" id="MobiDB-lite"/>
    </source>
</evidence>
<dbReference type="Pfam" id="PF04098">
    <property type="entry name" value="Rad52_Rad22"/>
    <property type="match status" value="1"/>
</dbReference>
<protein>
    <submittedName>
        <fullName evidence="6">DNA repair protein rad52</fullName>
    </submittedName>
</protein>
<keyword evidence="3" id="KW-0233">DNA recombination</keyword>
<evidence type="ECO:0000313" key="6">
    <source>
        <dbReference type="EMBL" id="WFD47858.1"/>
    </source>
</evidence>
<dbReference type="InterPro" id="IPR042525">
    <property type="entry name" value="Rad52_Rad59_Rad22_sf"/>
</dbReference>
<dbReference type="EMBL" id="CP046235">
    <property type="protein sequence ID" value="WFD47858.1"/>
    <property type="molecule type" value="Genomic_DNA"/>
</dbReference>
<evidence type="ECO:0000256" key="3">
    <source>
        <dbReference type="ARBA" id="ARBA00023172"/>
    </source>
</evidence>
<keyword evidence="4" id="KW-0234">DNA repair</keyword>
<keyword evidence="7" id="KW-1185">Reference proteome</keyword>
<accession>A0ABY8EQH5</accession>
<proteinExistence type="inferred from homology"/>
<dbReference type="Proteomes" id="UP000818624">
    <property type="component" value="Chromosome 2"/>
</dbReference>